<evidence type="ECO:0000313" key="3">
    <source>
        <dbReference type="EMBL" id="WRP15028.1"/>
    </source>
</evidence>
<dbReference type="InterPro" id="IPR050138">
    <property type="entry name" value="DHOase/Allantoinase_Hydrolase"/>
</dbReference>
<protein>
    <submittedName>
        <fullName evidence="3">Dihydroorotase family protein</fullName>
    </submittedName>
</protein>
<feature type="domain" description="Amidohydrolase-related" evidence="2">
    <location>
        <begin position="51"/>
        <end position="426"/>
    </location>
</feature>
<dbReference type="InterPro" id="IPR006680">
    <property type="entry name" value="Amidohydro-rel"/>
</dbReference>
<dbReference type="SUPFAM" id="SSF51338">
    <property type="entry name" value="Composite domain of metallo-dependent hydrolases"/>
    <property type="match status" value="1"/>
</dbReference>
<evidence type="ECO:0000256" key="1">
    <source>
        <dbReference type="SAM" id="MobiDB-lite"/>
    </source>
</evidence>
<dbReference type="PANTHER" id="PTHR43668">
    <property type="entry name" value="ALLANTOINASE"/>
    <property type="match status" value="1"/>
</dbReference>
<dbReference type="Gene3D" id="3.20.20.140">
    <property type="entry name" value="Metal-dependent hydrolases"/>
    <property type="match status" value="1"/>
</dbReference>
<gene>
    <name evidence="3" type="ORF">VLY81_02305</name>
</gene>
<proteinExistence type="predicted"/>
<keyword evidence="4" id="KW-1185">Reference proteome</keyword>
<name>A0ABZ1BS43_9FIRM</name>
<evidence type="ECO:0000259" key="2">
    <source>
        <dbReference type="Pfam" id="PF01979"/>
    </source>
</evidence>
<evidence type="ECO:0000313" key="4">
    <source>
        <dbReference type="Proteomes" id="UP001333102"/>
    </source>
</evidence>
<dbReference type="RefSeq" id="WP_324669417.1">
    <property type="nucleotide sequence ID" value="NZ_CP141614.1"/>
</dbReference>
<sequence>MGGVDLIVRGGRVVCDTGEMEADLYVAGGRIVAVGQLDVPAREVVDAGGLLVFPGFVDAHVHFMDPGDPSREDFPTGSSAAAVAGVTTVIEHTHASPVHTGSQLQEKARYLRGRSVIDFACAAHFSPGGPDDVADVWRAGAACIKVFTCTTHGIRAVEPGPLLEAMRRLQPRGATFLVHAEDEAITRWAEQALRAARRDDGGVIPEWRHPVAERVAVSAVGWLAEASGARVVVAHCSHPEVVDTIAAFRARGARMWAETCPQYLLLREDEAVQLGAFRKFTPPARARSEADLERMWQLVRDGQIAYVASDHAPATRAQKREGSIWDVHFGLPGIDTTSALLIDAALEGRISPTRLAELYAAAPARLYGLYPRKGTLRPGSDADLVLVDPSARRVLRDEDVLSRAGWTPYHGRLVKGAVVATYLRGRKVAEGGRPNAPPGTGEWIPGPGARARGEVDDGGRPR</sequence>
<reference evidence="4" key="1">
    <citation type="submission" date="2023-12" db="EMBL/GenBank/DDBJ databases">
        <title>Novel isolates from deep terrestrial aquifers shed light on the physiology and ecology of the class Limnochordia.</title>
        <authorList>
            <person name="Karnachuk O.V."/>
            <person name="Lukina A.P."/>
            <person name="Avakyan M.R."/>
            <person name="Kadnikov V."/>
            <person name="Begmatov S."/>
            <person name="Beletsky A.V."/>
            <person name="Mardanov A.V."/>
            <person name="Ravin N.V."/>
        </authorList>
    </citation>
    <scope>NUCLEOTIDE SEQUENCE [LARGE SCALE GENOMIC DNA]</scope>
    <source>
        <strain evidence="4">LN</strain>
    </source>
</reference>
<dbReference type="Pfam" id="PF01979">
    <property type="entry name" value="Amidohydro_1"/>
    <property type="match status" value="1"/>
</dbReference>
<organism evidence="3 4">
    <name type="scientific">Geochorda subterranea</name>
    <dbReference type="NCBI Taxonomy" id="3109564"/>
    <lineage>
        <taxon>Bacteria</taxon>
        <taxon>Bacillati</taxon>
        <taxon>Bacillota</taxon>
        <taxon>Limnochordia</taxon>
        <taxon>Limnochordales</taxon>
        <taxon>Geochordaceae</taxon>
        <taxon>Geochorda</taxon>
    </lineage>
</organism>
<dbReference type="SUPFAM" id="SSF51556">
    <property type="entry name" value="Metallo-dependent hydrolases"/>
    <property type="match status" value="1"/>
</dbReference>
<dbReference type="Proteomes" id="UP001333102">
    <property type="component" value="Chromosome"/>
</dbReference>
<dbReference type="InterPro" id="IPR011059">
    <property type="entry name" value="Metal-dep_hydrolase_composite"/>
</dbReference>
<dbReference type="PANTHER" id="PTHR43668:SF2">
    <property type="entry name" value="ALLANTOINASE"/>
    <property type="match status" value="1"/>
</dbReference>
<dbReference type="InterPro" id="IPR032466">
    <property type="entry name" value="Metal_Hydrolase"/>
</dbReference>
<accession>A0ABZ1BS43</accession>
<dbReference type="EMBL" id="CP141614">
    <property type="protein sequence ID" value="WRP15028.1"/>
    <property type="molecule type" value="Genomic_DNA"/>
</dbReference>
<dbReference type="Gene3D" id="2.30.40.10">
    <property type="entry name" value="Urease, subunit C, domain 1"/>
    <property type="match status" value="1"/>
</dbReference>
<feature type="compositionally biased region" description="Basic and acidic residues" evidence="1">
    <location>
        <begin position="451"/>
        <end position="462"/>
    </location>
</feature>
<feature type="region of interest" description="Disordered" evidence="1">
    <location>
        <begin position="429"/>
        <end position="462"/>
    </location>
</feature>